<dbReference type="InterPro" id="IPR005467">
    <property type="entry name" value="His_kinase_dom"/>
</dbReference>
<dbReference type="CDD" id="cd06225">
    <property type="entry name" value="HAMP"/>
    <property type="match status" value="1"/>
</dbReference>
<dbReference type="SUPFAM" id="SSF47384">
    <property type="entry name" value="Homodimeric domain of signal transducing histidine kinase"/>
    <property type="match status" value="1"/>
</dbReference>
<dbReference type="Gene3D" id="3.30.565.10">
    <property type="entry name" value="Histidine kinase-like ATPase, C-terminal domain"/>
    <property type="match status" value="1"/>
</dbReference>
<dbReference type="SMART" id="SM00387">
    <property type="entry name" value="HATPase_c"/>
    <property type="match status" value="1"/>
</dbReference>
<dbReference type="CDD" id="cd00082">
    <property type="entry name" value="HisKA"/>
    <property type="match status" value="1"/>
</dbReference>
<dbReference type="InterPro" id="IPR004358">
    <property type="entry name" value="Sig_transdc_His_kin-like_C"/>
</dbReference>
<dbReference type="InterPro" id="IPR006290">
    <property type="entry name" value="CztS_silS_copS"/>
</dbReference>
<dbReference type="NCBIfam" id="TIGR01386">
    <property type="entry name" value="cztS_silS_copS"/>
    <property type="match status" value="1"/>
</dbReference>
<evidence type="ECO:0000256" key="11">
    <source>
        <dbReference type="ARBA" id="ARBA00022840"/>
    </source>
</evidence>
<evidence type="ECO:0000313" key="18">
    <source>
        <dbReference type="EMBL" id="MCC8397024.1"/>
    </source>
</evidence>
<protein>
    <recommendedName>
        <fullName evidence="15">Sensor protein</fullName>
        <ecNumber evidence="15">2.7.13.3</ecNumber>
    </recommendedName>
</protein>
<dbReference type="SUPFAM" id="SSF158472">
    <property type="entry name" value="HAMP domain-like"/>
    <property type="match status" value="1"/>
</dbReference>
<dbReference type="InterPro" id="IPR036097">
    <property type="entry name" value="HisK_dim/P_sf"/>
</dbReference>
<sequence>MRVMGRFVPRTLRARLAILFALTTSAILALSGLVLYKVLDRSITVSSEQAVINNLNSVIVRLEHDVPAEAIADNDRSVYIPSGTEEHTEIAIYDHKGNLLASSAGYLPYAPALAANAQGTSEVIADSAGARRYGVAETQVPADRQDALRIVVQHDLTQECEFLRRSALFILAVVLAASAAAAVIAWQVASVALRPLRNFARQADEISWNRLAHALPKDDMAGELSELAESFNRMLARLDHSFTQLAQFSSDLAHDIRTPLTNLLASAQIALARPRSAEQYREVIESGVEEYQRLSHLVNDMLFLARADSKQQRLDLSRVDAGAQIDAIARLYEPMANDAGVAIEVHGSADFAGDERLVTRAIHNLLSNAITHAPAGSVVTISGENRGEQAVLSVADTGPGIGAEHLPRIFDRFYRVDPARHNPGLGSGLGLAIVKSIMEKHGGSCHVDSVPGVRTVFTLCFPREQQLAPG</sequence>
<keyword evidence="12 15" id="KW-1133">Transmembrane helix</keyword>
<evidence type="ECO:0000256" key="4">
    <source>
        <dbReference type="ARBA" id="ARBA00022475"/>
    </source>
</evidence>
<evidence type="ECO:0000256" key="7">
    <source>
        <dbReference type="ARBA" id="ARBA00022679"/>
    </source>
</evidence>
<evidence type="ECO:0000256" key="12">
    <source>
        <dbReference type="ARBA" id="ARBA00022989"/>
    </source>
</evidence>
<keyword evidence="19" id="KW-1185">Reference proteome</keyword>
<evidence type="ECO:0000256" key="5">
    <source>
        <dbReference type="ARBA" id="ARBA00022519"/>
    </source>
</evidence>
<evidence type="ECO:0000256" key="15">
    <source>
        <dbReference type="RuleBase" id="RU364088"/>
    </source>
</evidence>
<organism evidence="18 19">
    <name type="scientific">Paraburkholderia sejongensis</name>
    <dbReference type="NCBI Taxonomy" id="2886946"/>
    <lineage>
        <taxon>Bacteria</taxon>
        <taxon>Pseudomonadati</taxon>
        <taxon>Pseudomonadota</taxon>
        <taxon>Betaproteobacteria</taxon>
        <taxon>Burkholderiales</taxon>
        <taxon>Burkholderiaceae</taxon>
        <taxon>Paraburkholderia</taxon>
    </lineage>
</organism>
<dbReference type="PROSITE" id="PS50885">
    <property type="entry name" value="HAMP"/>
    <property type="match status" value="1"/>
</dbReference>
<evidence type="ECO:0000313" key="19">
    <source>
        <dbReference type="Proteomes" id="UP001431019"/>
    </source>
</evidence>
<dbReference type="EC" id="2.7.13.3" evidence="15"/>
<dbReference type="PANTHER" id="PTHR45436">
    <property type="entry name" value="SENSOR HISTIDINE KINASE YKOH"/>
    <property type="match status" value="1"/>
</dbReference>
<dbReference type="InterPro" id="IPR003661">
    <property type="entry name" value="HisK_dim/P_dom"/>
</dbReference>
<keyword evidence="9 15" id="KW-0547">Nucleotide-binding</keyword>
<comment type="caution">
    <text evidence="18">The sequence shown here is derived from an EMBL/GenBank/DDBJ whole genome shotgun (WGS) entry which is preliminary data.</text>
</comment>
<keyword evidence="10 15" id="KW-0418">Kinase</keyword>
<keyword evidence="7 15" id="KW-0808">Transferase</keyword>
<dbReference type="Pfam" id="PF00672">
    <property type="entry name" value="HAMP"/>
    <property type="match status" value="1"/>
</dbReference>
<keyword evidence="5 15" id="KW-0997">Cell inner membrane</keyword>
<evidence type="ECO:0000256" key="1">
    <source>
        <dbReference type="ARBA" id="ARBA00000085"/>
    </source>
</evidence>
<comment type="catalytic activity">
    <reaction evidence="1 15">
        <text>ATP + protein L-histidine = ADP + protein N-phospho-L-histidine.</text>
        <dbReference type="EC" id="2.7.13.3"/>
    </reaction>
</comment>
<comment type="function">
    <text evidence="15">Member of a two-component regulatory system.</text>
</comment>
<evidence type="ECO:0000256" key="10">
    <source>
        <dbReference type="ARBA" id="ARBA00022777"/>
    </source>
</evidence>
<reference evidence="18 19" key="1">
    <citation type="submission" date="2021-11" db="EMBL/GenBank/DDBJ databases">
        <authorList>
            <person name="Oh E.-T."/>
            <person name="Kim S.-B."/>
        </authorList>
    </citation>
    <scope>NUCLEOTIDE SEQUENCE [LARGE SCALE GENOMIC DNA]</scope>
    <source>
        <strain evidence="18 19">MMS20-SJTR3</strain>
    </source>
</reference>
<gene>
    <name evidence="18" type="ORF">LJ656_31080</name>
</gene>
<dbReference type="InterPro" id="IPR003594">
    <property type="entry name" value="HATPase_dom"/>
</dbReference>
<evidence type="ECO:0000256" key="9">
    <source>
        <dbReference type="ARBA" id="ARBA00022741"/>
    </source>
</evidence>
<dbReference type="InterPro" id="IPR050428">
    <property type="entry name" value="TCS_sensor_his_kinase"/>
</dbReference>
<evidence type="ECO:0000259" key="17">
    <source>
        <dbReference type="PROSITE" id="PS50885"/>
    </source>
</evidence>
<proteinExistence type="predicted"/>
<dbReference type="Gene3D" id="6.10.340.10">
    <property type="match status" value="1"/>
</dbReference>
<keyword evidence="13 15" id="KW-0902">Two-component regulatory system</keyword>
<dbReference type="RefSeq" id="WP_230513301.1">
    <property type="nucleotide sequence ID" value="NZ_JAJITD010000023.1"/>
</dbReference>
<dbReference type="PROSITE" id="PS50109">
    <property type="entry name" value="HIS_KIN"/>
    <property type="match status" value="1"/>
</dbReference>
<dbReference type="SMART" id="SM00388">
    <property type="entry name" value="HisKA"/>
    <property type="match status" value="1"/>
</dbReference>
<keyword evidence="4 15" id="KW-1003">Cell membrane</keyword>
<feature type="transmembrane region" description="Helical" evidence="15">
    <location>
        <begin position="167"/>
        <end position="193"/>
    </location>
</feature>
<dbReference type="EMBL" id="JAJITD010000023">
    <property type="protein sequence ID" value="MCC8397024.1"/>
    <property type="molecule type" value="Genomic_DNA"/>
</dbReference>
<dbReference type="GO" id="GO:0004673">
    <property type="term" value="F:protein histidine kinase activity"/>
    <property type="evidence" value="ECO:0007669"/>
    <property type="project" value="UniProtKB-EC"/>
</dbReference>
<feature type="domain" description="Histidine kinase" evidence="16">
    <location>
        <begin position="251"/>
        <end position="465"/>
    </location>
</feature>
<dbReference type="Pfam" id="PF02518">
    <property type="entry name" value="HATPase_c"/>
    <property type="match status" value="1"/>
</dbReference>
<name>A0ABS8K4D4_9BURK</name>
<dbReference type="Gene3D" id="1.10.287.130">
    <property type="match status" value="1"/>
</dbReference>
<evidence type="ECO:0000256" key="13">
    <source>
        <dbReference type="ARBA" id="ARBA00023012"/>
    </source>
</evidence>
<dbReference type="InterPro" id="IPR036890">
    <property type="entry name" value="HATPase_C_sf"/>
</dbReference>
<evidence type="ECO:0000256" key="3">
    <source>
        <dbReference type="ARBA" id="ARBA00004533"/>
    </source>
</evidence>
<accession>A0ABS8K4D4</accession>
<dbReference type="SMART" id="SM00304">
    <property type="entry name" value="HAMP"/>
    <property type="match status" value="1"/>
</dbReference>
<dbReference type="InterPro" id="IPR003660">
    <property type="entry name" value="HAMP_dom"/>
</dbReference>
<dbReference type="Proteomes" id="UP001431019">
    <property type="component" value="Unassembled WGS sequence"/>
</dbReference>
<dbReference type="Pfam" id="PF00512">
    <property type="entry name" value="HisKA"/>
    <property type="match status" value="1"/>
</dbReference>
<evidence type="ECO:0000256" key="14">
    <source>
        <dbReference type="ARBA" id="ARBA00023136"/>
    </source>
</evidence>
<keyword evidence="6" id="KW-0597">Phosphoprotein</keyword>
<keyword evidence="11 15" id="KW-0067">ATP-binding</keyword>
<dbReference type="CDD" id="cd00075">
    <property type="entry name" value="HATPase"/>
    <property type="match status" value="1"/>
</dbReference>
<evidence type="ECO:0000256" key="8">
    <source>
        <dbReference type="ARBA" id="ARBA00022692"/>
    </source>
</evidence>
<dbReference type="SUPFAM" id="SSF55874">
    <property type="entry name" value="ATPase domain of HSP90 chaperone/DNA topoisomerase II/histidine kinase"/>
    <property type="match status" value="1"/>
</dbReference>
<evidence type="ECO:0000259" key="16">
    <source>
        <dbReference type="PROSITE" id="PS50109"/>
    </source>
</evidence>
<keyword evidence="8 15" id="KW-0812">Transmembrane</keyword>
<feature type="domain" description="HAMP" evidence="17">
    <location>
        <begin position="190"/>
        <end position="243"/>
    </location>
</feature>
<comment type="subcellular location">
    <subcellularLocation>
        <location evidence="3 15">Cell inner membrane</location>
    </subcellularLocation>
    <subcellularLocation>
        <location evidence="2">Membrane</location>
        <topology evidence="2">Multi-pass membrane protein</topology>
    </subcellularLocation>
</comment>
<evidence type="ECO:0000256" key="6">
    <source>
        <dbReference type="ARBA" id="ARBA00022553"/>
    </source>
</evidence>
<dbReference type="PRINTS" id="PR00344">
    <property type="entry name" value="BCTRLSENSOR"/>
</dbReference>
<keyword evidence="14 15" id="KW-0472">Membrane</keyword>
<evidence type="ECO:0000256" key="2">
    <source>
        <dbReference type="ARBA" id="ARBA00004141"/>
    </source>
</evidence>
<dbReference type="PANTHER" id="PTHR45436:SF15">
    <property type="entry name" value="SENSOR HISTIDINE KINASE CUSS"/>
    <property type="match status" value="1"/>
</dbReference>